<dbReference type="Proteomes" id="UP000006365">
    <property type="component" value="Chromosome"/>
</dbReference>
<dbReference type="GO" id="GO:0003984">
    <property type="term" value="F:acetolactate synthase activity"/>
    <property type="evidence" value="ECO:0007669"/>
    <property type="project" value="UniProtKB-EC"/>
</dbReference>
<dbReference type="InterPro" id="IPR029035">
    <property type="entry name" value="DHS-like_NAD/FAD-binding_dom"/>
</dbReference>
<dbReference type="InterPro" id="IPR011766">
    <property type="entry name" value="TPP_enzyme_TPP-bd"/>
</dbReference>
<dbReference type="PROSITE" id="PS00187">
    <property type="entry name" value="TPP_ENZYMES"/>
    <property type="match status" value="1"/>
</dbReference>
<feature type="domain" description="Thiamine pyrophosphate enzyme central" evidence="5">
    <location>
        <begin position="229"/>
        <end position="365"/>
    </location>
</feature>
<dbReference type="Gene3D" id="3.40.50.970">
    <property type="match status" value="2"/>
</dbReference>
<dbReference type="FunFam" id="3.40.50.970:FF:000007">
    <property type="entry name" value="Acetolactate synthase"/>
    <property type="match status" value="1"/>
</dbReference>
<dbReference type="GO" id="GO:0009097">
    <property type="term" value="P:isoleucine biosynthetic process"/>
    <property type="evidence" value="ECO:0007669"/>
    <property type="project" value="TreeGrafter"/>
</dbReference>
<dbReference type="EC" id="2.2.1.6" evidence="8"/>
<dbReference type="SUPFAM" id="SSF52518">
    <property type="entry name" value="Thiamin diphosphate-binding fold (THDP-binding)"/>
    <property type="match status" value="2"/>
</dbReference>
<dbReference type="Gene3D" id="3.40.50.1220">
    <property type="entry name" value="TPP-binding domain"/>
    <property type="match status" value="1"/>
</dbReference>
<evidence type="ECO:0000259" key="5">
    <source>
        <dbReference type="Pfam" id="PF00205"/>
    </source>
</evidence>
<feature type="domain" description="Thiamine pyrophosphate enzyme N-terminal TPP-binding" evidence="7">
    <location>
        <begin position="37"/>
        <end position="149"/>
    </location>
</feature>
<dbReference type="InterPro" id="IPR012001">
    <property type="entry name" value="Thiamin_PyroP_enz_TPP-bd_dom"/>
</dbReference>
<evidence type="ECO:0000256" key="2">
    <source>
        <dbReference type="ARBA" id="ARBA00007812"/>
    </source>
</evidence>
<dbReference type="GO" id="GO:0009099">
    <property type="term" value="P:L-valine biosynthetic process"/>
    <property type="evidence" value="ECO:0007669"/>
    <property type="project" value="TreeGrafter"/>
</dbReference>
<dbReference type="RefSeq" id="WP_015724098.1">
    <property type="nucleotide sequence ID" value="NC_014972.1"/>
</dbReference>
<comment type="cofactor">
    <cofactor evidence="1">
        <name>thiamine diphosphate</name>
        <dbReference type="ChEBI" id="CHEBI:58937"/>
    </cofactor>
</comment>
<evidence type="ECO:0000259" key="6">
    <source>
        <dbReference type="Pfam" id="PF02775"/>
    </source>
</evidence>
<accession>A0A7U4DP09</accession>
<dbReference type="CDD" id="cd07035">
    <property type="entry name" value="TPP_PYR_POX_like"/>
    <property type="match status" value="1"/>
</dbReference>
<sequence length="605" mass="67272">MEESVFLAGKVLSISYWNCQPIWFFSQRLEIIHGIIMNNAEILAKSLVDLGVRRVFGFSGVTIMPVIHALDACGIEIVVCSNEQSCAFAAGGYSRSGDGIGITVVTSGPAITNTLTAVADANADSIPLLVFAGQVARMKMGTDEFQHINVEKIFSGAAKKVIVINELHNIEEIVKDAYFFAKSGKPGPVVIDFPFDIQNREGVYQAIAVERFRYKYDEERHLGENQCSQFFQLLQSAKRPLLYIGGGLNSKAGSERIRTFNHRYKVPSIWSLMGKGILNEKDDFALGMLGMFGVPAANMAIQKTDLFVAFGVRWDDRVSQKVGELGLEADIAYFDVNPEKVQEVRFSRKPQFTFIGRAETALDDLLNYAEKHAIELNIGEWQEYGRQLKRKFPLNFNRNAQAIQQAEVMERLSTHITENMKITTGVGNHQMLAAQYLATKSPKSFITSGGFGTMGFALPNAIGTYYANPSAMILAIDGDGSLLMNLGELFTIGRYGLPIKVLLLNNHGECMVRNYQKFVYEGNYVATRKVNTVNFATLAKDLSFAFSRRIDDRRDLEEGLKAFLHAEGPCFLEVLCDKDEMLYPRIPAGQGYSNMILGPYMEANA</sequence>
<dbReference type="InterPro" id="IPR000399">
    <property type="entry name" value="TPP-bd_CS"/>
</dbReference>
<gene>
    <name evidence="8" type="ordered locus">Despr_1394</name>
</gene>
<reference evidence="8 9" key="1">
    <citation type="journal article" date="2011" name="Stand. Genomic Sci.">
        <title>Complete genome sequence of Desulfobulbus propionicus type strain (1pr3).</title>
        <authorList>
            <person name="Pagani I."/>
            <person name="Lapidus A."/>
            <person name="Nolan M."/>
            <person name="Lucas S."/>
            <person name="Hammon N."/>
            <person name="Deshpande S."/>
            <person name="Cheng J.F."/>
            <person name="Chertkov O."/>
            <person name="Davenport K."/>
            <person name="Tapia R."/>
            <person name="Han C."/>
            <person name="Goodwin L."/>
            <person name="Pitluck S."/>
            <person name="Liolios K."/>
            <person name="Mavromatis K."/>
            <person name="Ivanova N."/>
            <person name="Mikhailova N."/>
            <person name="Pati A."/>
            <person name="Chen A."/>
            <person name="Palaniappan K."/>
            <person name="Land M."/>
            <person name="Hauser L."/>
            <person name="Chang Y.J."/>
            <person name="Jeffries C.D."/>
            <person name="Detter J.C."/>
            <person name="Brambilla E."/>
            <person name="Kannan K.P."/>
            <person name="Djao O.D."/>
            <person name="Rohde M."/>
            <person name="Pukall R."/>
            <person name="Spring S."/>
            <person name="Goker M."/>
            <person name="Sikorski J."/>
            <person name="Woyke T."/>
            <person name="Bristow J."/>
            <person name="Eisen J.A."/>
            <person name="Markowitz V."/>
            <person name="Hugenholtz P."/>
            <person name="Kyrpides N.C."/>
            <person name="Klenk H.P."/>
        </authorList>
    </citation>
    <scope>NUCLEOTIDE SEQUENCE [LARGE SCALE GENOMIC DNA]</scope>
    <source>
        <strain evidence="9">ATCC 33891 / DSM 2032 / 1pr3</strain>
    </source>
</reference>
<dbReference type="PANTHER" id="PTHR18968">
    <property type="entry name" value="THIAMINE PYROPHOSPHATE ENZYMES"/>
    <property type="match status" value="1"/>
</dbReference>
<dbReference type="InterPro" id="IPR029061">
    <property type="entry name" value="THDP-binding"/>
</dbReference>
<name>A0A7U4DP09_DESPD</name>
<dbReference type="SUPFAM" id="SSF52467">
    <property type="entry name" value="DHS-like NAD/FAD-binding domain"/>
    <property type="match status" value="1"/>
</dbReference>
<dbReference type="GO" id="GO:0005948">
    <property type="term" value="C:acetolactate synthase complex"/>
    <property type="evidence" value="ECO:0007669"/>
    <property type="project" value="TreeGrafter"/>
</dbReference>
<dbReference type="AlphaFoldDB" id="A0A7U4DP09"/>
<evidence type="ECO:0000256" key="1">
    <source>
        <dbReference type="ARBA" id="ARBA00001964"/>
    </source>
</evidence>
<evidence type="ECO:0000256" key="3">
    <source>
        <dbReference type="ARBA" id="ARBA00023052"/>
    </source>
</evidence>
<keyword evidence="8" id="KW-0808">Transferase</keyword>
<dbReference type="Pfam" id="PF02775">
    <property type="entry name" value="TPP_enzyme_C"/>
    <property type="match status" value="1"/>
</dbReference>
<dbReference type="GO" id="GO:0000287">
    <property type="term" value="F:magnesium ion binding"/>
    <property type="evidence" value="ECO:0007669"/>
    <property type="project" value="InterPro"/>
</dbReference>
<keyword evidence="9" id="KW-1185">Reference proteome</keyword>
<comment type="similarity">
    <text evidence="2 4">Belongs to the TPP enzyme family.</text>
</comment>
<dbReference type="GO" id="GO:0050660">
    <property type="term" value="F:flavin adenine dinucleotide binding"/>
    <property type="evidence" value="ECO:0007669"/>
    <property type="project" value="TreeGrafter"/>
</dbReference>
<evidence type="ECO:0000313" key="9">
    <source>
        <dbReference type="Proteomes" id="UP000006365"/>
    </source>
</evidence>
<dbReference type="GO" id="GO:0030976">
    <property type="term" value="F:thiamine pyrophosphate binding"/>
    <property type="evidence" value="ECO:0007669"/>
    <property type="project" value="InterPro"/>
</dbReference>
<dbReference type="Pfam" id="PF02776">
    <property type="entry name" value="TPP_enzyme_N"/>
    <property type="match status" value="1"/>
</dbReference>
<feature type="domain" description="Thiamine pyrophosphate enzyme TPP-binding" evidence="6">
    <location>
        <begin position="425"/>
        <end position="574"/>
    </location>
</feature>
<dbReference type="InterPro" id="IPR045229">
    <property type="entry name" value="TPP_enz"/>
</dbReference>
<evidence type="ECO:0000259" key="7">
    <source>
        <dbReference type="Pfam" id="PF02776"/>
    </source>
</evidence>
<dbReference type="KEGG" id="dpr:Despr_1394"/>
<dbReference type="InterPro" id="IPR012000">
    <property type="entry name" value="Thiamin_PyroP_enz_cen_dom"/>
</dbReference>
<keyword evidence="3 4" id="KW-0786">Thiamine pyrophosphate</keyword>
<dbReference type="Pfam" id="PF00205">
    <property type="entry name" value="TPP_enzyme_M"/>
    <property type="match status" value="1"/>
</dbReference>
<organism evidence="8 9">
    <name type="scientific">Desulfobulbus propionicus (strain ATCC 33891 / DSM 2032 / VKM B-1956 / 1pr3)</name>
    <dbReference type="NCBI Taxonomy" id="577650"/>
    <lineage>
        <taxon>Bacteria</taxon>
        <taxon>Pseudomonadati</taxon>
        <taxon>Thermodesulfobacteriota</taxon>
        <taxon>Desulfobulbia</taxon>
        <taxon>Desulfobulbales</taxon>
        <taxon>Desulfobulbaceae</taxon>
        <taxon>Desulfobulbus</taxon>
    </lineage>
</organism>
<evidence type="ECO:0000256" key="4">
    <source>
        <dbReference type="RuleBase" id="RU362132"/>
    </source>
</evidence>
<dbReference type="PANTHER" id="PTHR18968:SF13">
    <property type="entry name" value="ACETOLACTATE SYNTHASE CATALYTIC SUBUNIT, MITOCHONDRIAL"/>
    <property type="match status" value="1"/>
</dbReference>
<protein>
    <submittedName>
        <fullName evidence="8">Acetolactate synthase, large subunit</fullName>
        <ecNumber evidence="8">2.2.1.6</ecNumber>
    </submittedName>
</protein>
<evidence type="ECO:0000313" key="8">
    <source>
        <dbReference type="EMBL" id="ADW17557.1"/>
    </source>
</evidence>
<proteinExistence type="inferred from homology"/>
<dbReference type="EMBL" id="CP002364">
    <property type="protein sequence ID" value="ADW17557.1"/>
    <property type="molecule type" value="Genomic_DNA"/>
</dbReference>